<organism evidence="2 3">
    <name type="scientific">Stenotrophobium rhamnosiphilum</name>
    <dbReference type="NCBI Taxonomy" id="2029166"/>
    <lineage>
        <taxon>Bacteria</taxon>
        <taxon>Pseudomonadati</taxon>
        <taxon>Pseudomonadota</taxon>
        <taxon>Gammaproteobacteria</taxon>
        <taxon>Nevskiales</taxon>
        <taxon>Nevskiaceae</taxon>
        <taxon>Stenotrophobium</taxon>
    </lineage>
</organism>
<evidence type="ECO:0000313" key="2">
    <source>
        <dbReference type="EMBL" id="PTU31500.1"/>
    </source>
</evidence>
<feature type="chain" id="PRO_5015506518" description="DUF1302 domain-containing protein" evidence="1">
    <location>
        <begin position="28"/>
        <end position="653"/>
    </location>
</feature>
<evidence type="ECO:0000256" key="1">
    <source>
        <dbReference type="SAM" id="SignalP"/>
    </source>
</evidence>
<dbReference type="RefSeq" id="WP_107940044.1">
    <property type="nucleotide sequence ID" value="NZ_QANS01000003.1"/>
</dbReference>
<keyword evidence="3" id="KW-1185">Reference proteome</keyword>
<protein>
    <recommendedName>
        <fullName evidence="4">DUF1302 domain-containing protein</fullName>
    </recommendedName>
</protein>
<dbReference type="InterPro" id="IPR010727">
    <property type="entry name" value="DUF1302"/>
</dbReference>
<accession>A0A2T5MG13</accession>
<keyword evidence="1" id="KW-0732">Signal</keyword>
<dbReference type="Pfam" id="PF06980">
    <property type="entry name" value="DUF1302"/>
    <property type="match status" value="1"/>
</dbReference>
<evidence type="ECO:0000313" key="3">
    <source>
        <dbReference type="Proteomes" id="UP000244248"/>
    </source>
</evidence>
<gene>
    <name evidence="2" type="ORF">CJD38_09205</name>
</gene>
<evidence type="ECO:0008006" key="4">
    <source>
        <dbReference type="Google" id="ProtNLM"/>
    </source>
</evidence>
<name>A0A2T5MG13_9GAMM</name>
<feature type="signal peptide" evidence="1">
    <location>
        <begin position="1"/>
        <end position="27"/>
    </location>
</feature>
<dbReference type="Proteomes" id="UP000244248">
    <property type="component" value="Unassembled WGS sequence"/>
</dbReference>
<dbReference type="EMBL" id="QANS01000003">
    <property type="protein sequence ID" value="PTU31500.1"/>
    <property type="molecule type" value="Genomic_DNA"/>
</dbReference>
<comment type="caution">
    <text evidence="2">The sequence shown here is derived from an EMBL/GenBank/DDBJ whole genome shotgun (WGS) entry which is preliminary data.</text>
</comment>
<sequence length="653" mass="70355">MKQQKLKRQVIPALGSALVLAMSPNLAQAFKFSITDDVQASFDSTFSYGVSMRMQDRSCRLIARDNGGCASIGAELPEASQDAFFINTDNGDLNYNQHDIFSQVIKGTHELFVKAPNDWTGFVRFTESYDFSVDHTRRTELNGDARGLAVHNFQMLDLYVSKNFDLYGHNSRIRIGNQVISWGESTFVLGGINWANSIDVRRAHVPGTQLKEIFRPAPMISLSADVIDNVSFEGYWQWKWNGFQLDPTGTYFSSADIAGKGNDGAIFLPTSAINAGVAANPAGAALLAAGLIVPAAAGTVGDPGGTGLTKAQLMTTGAVGPRLIDGFSGLQHPGDPDTPNSLIRRPFATVLVNAALATGTALPLESMKEPRSNGQFGLSFHYSPEWTDASFGIYYLNYSEKIPFISYVVDPKYASNNPVSAAYKIEFPKNRELIGISTNFNAGDWAIGAEVSYRPREATAIDASVPTAAGKQPLYACVTDGGEANGHYCKGWVNEQKWQTQSTALQIMSPTSGIGQWILPVFGASEGVFLAEAGVTYFPGLKPLGGIPWSLPAYAVPDKVSAGYVISSSVTYPNAFNSGFNWSPQIDWSHGVYGNSPNALPWQGGAKAATATLNLNRQNRITAALAYTWYTGGGSQNMAADRDFVSLSAAYNF</sequence>
<proteinExistence type="predicted"/>
<reference evidence="2 3" key="1">
    <citation type="submission" date="2018-04" db="EMBL/GenBank/DDBJ databases">
        <title>Novel species isolated from glacier.</title>
        <authorList>
            <person name="Liu Q."/>
            <person name="Xin Y.-H."/>
        </authorList>
    </citation>
    <scope>NUCLEOTIDE SEQUENCE [LARGE SCALE GENOMIC DNA]</scope>
    <source>
        <strain evidence="2 3">GT1R17</strain>
    </source>
</reference>
<dbReference type="AlphaFoldDB" id="A0A2T5MG13"/>
<dbReference type="OrthoDB" id="8522166at2"/>